<evidence type="ECO:0000313" key="1">
    <source>
        <dbReference type="EMBL" id="SUZ56480.1"/>
    </source>
</evidence>
<name>A0A381NPM7_9ZZZZ</name>
<reference evidence="1" key="1">
    <citation type="submission" date="2018-05" db="EMBL/GenBank/DDBJ databases">
        <authorList>
            <person name="Lanie J.A."/>
            <person name="Ng W.-L."/>
            <person name="Kazmierczak K.M."/>
            <person name="Andrzejewski T.M."/>
            <person name="Davidsen T.M."/>
            <person name="Wayne K.J."/>
            <person name="Tettelin H."/>
            <person name="Glass J.I."/>
            <person name="Rusch D."/>
            <person name="Podicherti R."/>
            <person name="Tsui H.-C.T."/>
            <person name="Winkler M.E."/>
        </authorList>
    </citation>
    <scope>NUCLEOTIDE SEQUENCE</scope>
</reference>
<gene>
    <name evidence="1" type="ORF">METZ01_LOCUS9334</name>
</gene>
<accession>A0A381NPM7</accession>
<dbReference type="EMBL" id="UINC01000504">
    <property type="protein sequence ID" value="SUZ56480.1"/>
    <property type="molecule type" value="Genomic_DNA"/>
</dbReference>
<organism evidence="1">
    <name type="scientific">marine metagenome</name>
    <dbReference type="NCBI Taxonomy" id="408172"/>
    <lineage>
        <taxon>unclassified sequences</taxon>
        <taxon>metagenomes</taxon>
        <taxon>ecological metagenomes</taxon>
    </lineage>
</organism>
<protein>
    <submittedName>
        <fullName evidence="1">Uncharacterized protein</fullName>
    </submittedName>
</protein>
<dbReference type="AlphaFoldDB" id="A0A381NPM7"/>
<sequence>MEFKSVIAGIDPNIKTPPKGVDWIGEFERNKPSKITLVSKGNNIFRKWVVENRK</sequence>
<proteinExistence type="predicted"/>